<dbReference type="Proteomes" id="UP000828941">
    <property type="component" value="Chromosome 4"/>
</dbReference>
<evidence type="ECO:0000313" key="2">
    <source>
        <dbReference type="Proteomes" id="UP000828941"/>
    </source>
</evidence>
<reference evidence="1 2" key="1">
    <citation type="journal article" date="2022" name="DNA Res.">
        <title>Chromosomal-level genome assembly of the orchid tree Bauhinia variegata (Leguminosae; Cercidoideae) supports the allotetraploid origin hypothesis of Bauhinia.</title>
        <authorList>
            <person name="Zhong Y."/>
            <person name="Chen Y."/>
            <person name="Zheng D."/>
            <person name="Pang J."/>
            <person name="Liu Y."/>
            <person name="Luo S."/>
            <person name="Meng S."/>
            <person name="Qian L."/>
            <person name="Wei D."/>
            <person name="Dai S."/>
            <person name="Zhou R."/>
        </authorList>
    </citation>
    <scope>NUCLEOTIDE SEQUENCE [LARGE SCALE GENOMIC DNA]</scope>
    <source>
        <strain evidence="1">BV-YZ2020</strain>
    </source>
</reference>
<comment type="caution">
    <text evidence="1">The sequence shown here is derived from an EMBL/GenBank/DDBJ whole genome shotgun (WGS) entry which is preliminary data.</text>
</comment>
<proteinExistence type="predicted"/>
<protein>
    <submittedName>
        <fullName evidence="1">Uncharacterized protein</fullName>
    </submittedName>
</protein>
<dbReference type="EMBL" id="CM039429">
    <property type="protein sequence ID" value="KAI4348710.1"/>
    <property type="molecule type" value="Genomic_DNA"/>
</dbReference>
<organism evidence="1 2">
    <name type="scientific">Bauhinia variegata</name>
    <name type="common">Purple orchid tree</name>
    <name type="synonym">Phanera variegata</name>
    <dbReference type="NCBI Taxonomy" id="167791"/>
    <lineage>
        <taxon>Eukaryota</taxon>
        <taxon>Viridiplantae</taxon>
        <taxon>Streptophyta</taxon>
        <taxon>Embryophyta</taxon>
        <taxon>Tracheophyta</taxon>
        <taxon>Spermatophyta</taxon>
        <taxon>Magnoliopsida</taxon>
        <taxon>eudicotyledons</taxon>
        <taxon>Gunneridae</taxon>
        <taxon>Pentapetalae</taxon>
        <taxon>rosids</taxon>
        <taxon>fabids</taxon>
        <taxon>Fabales</taxon>
        <taxon>Fabaceae</taxon>
        <taxon>Cercidoideae</taxon>
        <taxon>Cercideae</taxon>
        <taxon>Bauhiniinae</taxon>
        <taxon>Bauhinia</taxon>
    </lineage>
</organism>
<name>A0ACB9PQ55_BAUVA</name>
<sequence length="333" mass="36839">MDEKSLVSWSALLAAFVKNDYAKEALVLFLDILEIGVNLHSGCFSTVLDGCSESNDLEVGLQIHGLAIKLGHASDVNTGTALIDLYAKCVSFQSARVIFDSLRSKTIASFNAILAGYLNSNIEDVEKDPMVFFSKLRFNGVEPDRITFSRLFSLSADRACLGTGKNLHPYSTKMGLENDFAVRNAVITMYAKCGSIEDAHQIFSSMNSHDCVTWNAIISACALHGNGNKALCFFEVMKKEGFAPDEITILAVLKACSYSGLWENGLRLFNDMKPKYGIWPKLVPAGFISTTSVAGDKHHPESREIYANLDLLRDEINWRDKTRNNLQLHSDSF</sequence>
<gene>
    <name evidence="1" type="ORF">L6164_009399</name>
</gene>
<keyword evidence="2" id="KW-1185">Reference proteome</keyword>
<accession>A0ACB9PQ55</accession>
<evidence type="ECO:0000313" key="1">
    <source>
        <dbReference type="EMBL" id="KAI4348710.1"/>
    </source>
</evidence>